<accession>A0A6F8XYB8</accession>
<dbReference type="Proteomes" id="UP000502508">
    <property type="component" value="Chromosome"/>
</dbReference>
<protein>
    <submittedName>
        <fullName evidence="2">Myo-inositol catabolism protein IolH</fullName>
    </submittedName>
</protein>
<gene>
    <name evidence="2" type="ORF">Pflav_052070</name>
</gene>
<dbReference type="PANTHER" id="PTHR12110:SF41">
    <property type="entry name" value="INOSOSE DEHYDRATASE"/>
    <property type="match status" value="1"/>
</dbReference>
<reference evidence="2 3" key="2">
    <citation type="submission" date="2020-03" db="EMBL/GenBank/DDBJ databases">
        <authorList>
            <person name="Ichikawa N."/>
            <person name="Kimura A."/>
            <person name="Kitahashi Y."/>
            <person name="Uohara A."/>
        </authorList>
    </citation>
    <scope>NUCLEOTIDE SEQUENCE [LARGE SCALE GENOMIC DNA]</scope>
    <source>
        <strain evidence="2 3">NBRC 107702</strain>
    </source>
</reference>
<dbReference type="PANTHER" id="PTHR12110">
    <property type="entry name" value="HYDROXYPYRUVATE ISOMERASE"/>
    <property type="match status" value="1"/>
</dbReference>
<dbReference type="InterPro" id="IPR050312">
    <property type="entry name" value="IolE/XylAMocC-like"/>
</dbReference>
<organism evidence="2 3">
    <name type="scientific">Phytohabitans flavus</name>
    <dbReference type="NCBI Taxonomy" id="1076124"/>
    <lineage>
        <taxon>Bacteria</taxon>
        <taxon>Bacillati</taxon>
        <taxon>Actinomycetota</taxon>
        <taxon>Actinomycetes</taxon>
        <taxon>Micromonosporales</taxon>
        <taxon>Micromonosporaceae</taxon>
    </lineage>
</organism>
<dbReference type="InterPro" id="IPR013022">
    <property type="entry name" value="Xyl_isomerase-like_TIM-brl"/>
</dbReference>
<dbReference type="RefSeq" id="WP_173038518.1">
    <property type="nucleotide sequence ID" value="NZ_AP022870.1"/>
</dbReference>
<sequence length="310" mass="33890">MRIAAFPKGDLHEMVVSRTKPVFTWIEEARTLGVDGLELHTGFLWESGEAYLDRVGEAITAAGFEMPMMCASPDFTHPDKDERAREVERQAEFMRATARLGGAGATCRVLSGQAHPEVAVEQGLDWAAEAITSLLPLAAELGIMLAIENHYKASTWTYPEFAQAPDVFRALVDRIPDRVHFGVQYDPSNAIVAGADPAEFLRTVIDRVVTMQASDRYLEPGTTLDDLRQADGTIGYSPALKHGVIGQGLNDYDKIFTIMVDAGYDGWISIEDGVNGLDELAASAAFLRAARDRWFGGSTAVRVRALEANQ</sequence>
<feature type="domain" description="Xylose isomerase-like TIM barrel" evidence="1">
    <location>
        <begin position="26"/>
        <end position="289"/>
    </location>
</feature>
<name>A0A6F8XYB8_9ACTN</name>
<evidence type="ECO:0000313" key="2">
    <source>
        <dbReference type="EMBL" id="BCB78797.1"/>
    </source>
</evidence>
<dbReference type="InterPro" id="IPR036237">
    <property type="entry name" value="Xyl_isomerase-like_sf"/>
</dbReference>
<dbReference type="SUPFAM" id="SSF51658">
    <property type="entry name" value="Xylose isomerase-like"/>
    <property type="match status" value="1"/>
</dbReference>
<proteinExistence type="predicted"/>
<reference evidence="2 3" key="1">
    <citation type="submission" date="2020-03" db="EMBL/GenBank/DDBJ databases">
        <title>Whole genome shotgun sequence of Phytohabitans flavus NBRC 107702.</title>
        <authorList>
            <person name="Komaki H."/>
            <person name="Tamura T."/>
        </authorList>
    </citation>
    <scope>NUCLEOTIDE SEQUENCE [LARGE SCALE GENOMIC DNA]</scope>
    <source>
        <strain evidence="2 3">NBRC 107702</strain>
    </source>
</reference>
<dbReference type="AlphaFoldDB" id="A0A6F8XYB8"/>
<evidence type="ECO:0000259" key="1">
    <source>
        <dbReference type="Pfam" id="PF01261"/>
    </source>
</evidence>
<keyword evidence="3" id="KW-1185">Reference proteome</keyword>
<dbReference type="KEGG" id="pfla:Pflav_052070"/>
<dbReference type="EMBL" id="AP022870">
    <property type="protein sequence ID" value="BCB78797.1"/>
    <property type="molecule type" value="Genomic_DNA"/>
</dbReference>
<dbReference type="Pfam" id="PF01261">
    <property type="entry name" value="AP_endonuc_2"/>
    <property type="match status" value="1"/>
</dbReference>
<evidence type="ECO:0000313" key="3">
    <source>
        <dbReference type="Proteomes" id="UP000502508"/>
    </source>
</evidence>
<dbReference type="Gene3D" id="3.20.20.150">
    <property type="entry name" value="Divalent-metal-dependent TIM barrel enzymes"/>
    <property type="match status" value="1"/>
</dbReference>